<protein>
    <submittedName>
        <fullName evidence="1">Uncharacterized protein</fullName>
    </submittedName>
</protein>
<dbReference type="AlphaFoldDB" id="A0AAN8DLN6"/>
<dbReference type="Proteomes" id="UP001331515">
    <property type="component" value="Unassembled WGS sequence"/>
</dbReference>
<comment type="caution">
    <text evidence="1">The sequence shown here is derived from an EMBL/GenBank/DDBJ whole genome shotgun (WGS) entry which is preliminary data.</text>
</comment>
<evidence type="ECO:0000313" key="1">
    <source>
        <dbReference type="EMBL" id="KAK5925271.1"/>
    </source>
</evidence>
<proteinExistence type="predicted"/>
<reference evidence="1 2" key="1">
    <citation type="journal article" date="2023" name="Mol. Biol. Evol.">
        <title>Genomics of Secondarily Temperate Adaptation in the Only Non-Antarctic Icefish.</title>
        <authorList>
            <person name="Rivera-Colon A.G."/>
            <person name="Rayamajhi N."/>
            <person name="Minhas B.F."/>
            <person name="Madrigal G."/>
            <person name="Bilyk K.T."/>
            <person name="Yoon V."/>
            <person name="Hune M."/>
            <person name="Gregory S."/>
            <person name="Cheng C.H.C."/>
            <person name="Catchen J.M."/>
        </authorList>
    </citation>
    <scope>NUCLEOTIDE SEQUENCE [LARGE SCALE GENOMIC DNA]</scope>
    <source>
        <tissue evidence="1">White muscle</tissue>
    </source>
</reference>
<name>A0AAN8DLN6_CHAGU</name>
<keyword evidence="2" id="KW-1185">Reference proteome</keyword>
<dbReference type="EMBL" id="JAURVH010001520">
    <property type="protein sequence ID" value="KAK5925271.1"/>
    <property type="molecule type" value="Genomic_DNA"/>
</dbReference>
<evidence type="ECO:0000313" key="2">
    <source>
        <dbReference type="Proteomes" id="UP001331515"/>
    </source>
</evidence>
<accession>A0AAN8DLN6</accession>
<organism evidence="1 2">
    <name type="scientific">Champsocephalus gunnari</name>
    <name type="common">Mackerel icefish</name>
    <dbReference type="NCBI Taxonomy" id="52237"/>
    <lineage>
        <taxon>Eukaryota</taxon>
        <taxon>Metazoa</taxon>
        <taxon>Chordata</taxon>
        <taxon>Craniata</taxon>
        <taxon>Vertebrata</taxon>
        <taxon>Euteleostomi</taxon>
        <taxon>Actinopterygii</taxon>
        <taxon>Neopterygii</taxon>
        <taxon>Teleostei</taxon>
        <taxon>Neoteleostei</taxon>
        <taxon>Acanthomorphata</taxon>
        <taxon>Eupercaria</taxon>
        <taxon>Perciformes</taxon>
        <taxon>Notothenioidei</taxon>
        <taxon>Channichthyidae</taxon>
        <taxon>Champsocephalus</taxon>
    </lineage>
</organism>
<gene>
    <name evidence="1" type="ORF">CgunFtcFv8_017808</name>
</gene>
<sequence length="73" mass="8164">MFTKKKRMKNLVGMVPCAEDGPLGMSFAHHELKTQALYVAVWRVAPFPPLLRIHTQEAPIQPRPGWGEVGALL</sequence>